<dbReference type="SUPFAM" id="SSF50370">
    <property type="entry name" value="Ricin B-like lectins"/>
    <property type="match status" value="1"/>
</dbReference>
<gene>
    <name evidence="1" type="ORF">BDA99DRAFT_519044</name>
</gene>
<dbReference type="InterPro" id="IPR035992">
    <property type="entry name" value="Ricin_B-like_lectins"/>
</dbReference>
<protein>
    <recommendedName>
        <fullName evidence="3">Ricin B lectin domain-containing protein</fullName>
    </recommendedName>
</protein>
<proteinExistence type="predicted"/>
<evidence type="ECO:0008006" key="3">
    <source>
        <dbReference type="Google" id="ProtNLM"/>
    </source>
</evidence>
<evidence type="ECO:0000313" key="1">
    <source>
        <dbReference type="EMBL" id="KAI9253814.1"/>
    </source>
</evidence>
<dbReference type="EMBL" id="JAIXMP010000025">
    <property type="protein sequence ID" value="KAI9253814.1"/>
    <property type="molecule type" value="Genomic_DNA"/>
</dbReference>
<sequence length="366" mass="41037">MTENVEEQPVKWFYIKSVSSDNVISATGATDEPSMRSQVHVCNPRFTDEERWCWDGQHLVNQATNLVLDIRKGRLRLIEDTDICIYSKKPDDEAHNQRWSVQDDDPNIPSYYICSQSNSGWVLDIRTDHQSGNRKLILSPHQTIDKENQLWVFIPADGADNNNNGNHQVGLEECNKDTTLACCSLGTLVIRTSGDIPHHFNTEAFRFCQSNSGASLARTLSQTSTSSSSINDDVFPVYGLTPAKRGSQSSVSAGLTLNAYKECHQLVYLERNPHLSDKTIAMAAAYHVWQLLKEQQAARLTQQSGAALNQEQEATEKTRARLQSMAQDEASRIFDQSDQLNNHKETALALAKRLIINLSMMTPQSP</sequence>
<dbReference type="Proteomes" id="UP001209540">
    <property type="component" value="Unassembled WGS sequence"/>
</dbReference>
<name>A0AAD5JTJ4_9FUNG</name>
<dbReference type="PROSITE" id="PS50231">
    <property type="entry name" value="RICIN_B_LECTIN"/>
    <property type="match status" value="1"/>
</dbReference>
<comment type="caution">
    <text evidence="1">The sequence shown here is derived from an EMBL/GenBank/DDBJ whole genome shotgun (WGS) entry which is preliminary data.</text>
</comment>
<reference evidence="1" key="2">
    <citation type="submission" date="2023-02" db="EMBL/GenBank/DDBJ databases">
        <authorList>
            <consortium name="DOE Joint Genome Institute"/>
            <person name="Mondo S.J."/>
            <person name="Chang Y."/>
            <person name="Wang Y."/>
            <person name="Ahrendt S."/>
            <person name="Andreopoulos W."/>
            <person name="Barry K."/>
            <person name="Beard J."/>
            <person name="Benny G.L."/>
            <person name="Blankenship S."/>
            <person name="Bonito G."/>
            <person name="Cuomo C."/>
            <person name="Desiro A."/>
            <person name="Gervers K.A."/>
            <person name="Hundley H."/>
            <person name="Kuo A."/>
            <person name="LaButti K."/>
            <person name="Lang B.F."/>
            <person name="Lipzen A."/>
            <person name="O'Donnell K."/>
            <person name="Pangilinan J."/>
            <person name="Reynolds N."/>
            <person name="Sandor L."/>
            <person name="Smith M.W."/>
            <person name="Tsang A."/>
            <person name="Grigoriev I.V."/>
            <person name="Stajich J.E."/>
            <person name="Spatafora J.W."/>
        </authorList>
    </citation>
    <scope>NUCLEOTIDE SEQUENCE</scope>
    <source>
        <strain evidence="1">RSA 2281</strain>
    </source>
</reference>
<accession>A0AAD5JTJ4</accession>
<dbReference type="AlphaFoldDB" id="A0AAD5JTJ4"/>
<dbReference type="Gene3D" id="2.80.10.50">
    <property type="match status" value="1"/>
</dbReference>
<reference evidence="1" key="1">
    <citation type="journal article" date="2022" name="IScience">
        <title>Evolution of zygomycete secretomes and the origins of terrestrial fungal ecologies.</title>
        <authorList>
            <person name="Chang Y."/>
            <person name="Wang Y."/>
            <person name="Mondo S."/>
            <person name="Ahrendt S."/>
            <person name="Andreopoulos W."/>
            <person name="Barry K."/>
            <person name="Beard J."/>
            <person name="Benny G.L."/>
            <person name="Blankenship S."/>
            <person name="Bonito G."/>
            <person name="Cuomo C."/>
            <person name="Desiro A."/>
            <person name="Gervers K.A."/>
            <person name="Hundley H."/>
            <person name="Kuo A."/>
            <person name="LaButti K."/>
            <person name="Lang B.F."/>
            <person name="Lipzen A."/>
            <person name="O'Donnell K."/>
            <person name="Pangilinan J."/>
            <person name="Reynolds N."/>
            <person name="Sandor L."/>
            <person name="Smith M.E."/>
            <person name="Tsang A."/>
            <person name="Grigoriev I.V."/>
            <person name="Stajich J.E."/>
            <person name="Spatafora J.W."/>
        </authorList>
    </citation>
    <scope>NUCLEOTIDE SEQUENCE</scope>
    <source>
        <strain evidence="1">RSA 2281</strain>
    </source>
</reference>
<keyword evidence="2" id="KW-1185">Reference proteome</keyword>
<evidence type="ECO:0000313" key="2">
    <source>
        <dbReference type="Proteomes" id="UP001209540"/>
    </source>
</evidence>
<organism evidence="1 2">
    <name type="scientific">Phascolomyces articulosus</name>
    <dbReference type="NCBI Taxonomy" id="60185"/>
    <lineage>
        <taxon>Eukaryota</taxon>
        <taxon>Fungi</taxon>
        <taxon>Fungi incertae sedis</taxon>
        <taxon>Mucoromycota</taxon>
        <taxon>Mucoromycotina</taxon>
        <taxon>Mucoromycetes</taxon>
        <taxon>Mucorales</taxon>
        <taxon>Lichtheimiaceae</taxon>
        <taxon>Phascolomyces</taxon>
    </lineage>
</organism>